<keyword evidence="2" id="KW-1185">Reference proteome</keyword>
<evidence type="ECO:0000313" key="1">
    <source>
        <dbReference type="EMBL" id="KOS40029.1"/>
    </source>
</evidence>
<accession>A0A0N0RY54</accession>
<comment type="caution">
    <text evidence="1">The sequence shown here is derived from an EMBL/GenBank/DDBJ whole genome shotgun (WGS) entry which is preliminary data.</text>
</comment>
<dbReference type="AlphaFoldDB" id="A0A0N0RY54"/>
<organism evidence="1 2">
    <name type="scientific">Penicillium nordicum</name>
    <dbReference type="NCBI Taxonomy" id="229535"/>
    <lineage>
        <taxon>Eukaryota</taxon>
        <taxon>Fungi</taxon>
        <taxon>Dikarya</taxon>
        <taxon>Ascomycota</taxon>
        <taxon>Pezizomycotina</taxon>
        <taxon>Eurotiomycetes</taxon>
        <taxon>Eurotiomycetidae</taxon>
        <taxon>Eurotiales</taxon>
        <taxon>Aspergillaceae</taxon>
        <taxon>Penicillium</taxon>
    </lineage>
</organism>
<name>A0A0N0RY54_9EURO</name>
<dbReference type="EMBL" id="LHQQ01000179">
    <property type="protein sequence ID" value="KOS40029.1"/>
    <property type="molecule type" value="Genomic_DNA"/>
</dbReference>
<protein>
    <submittedName>
        <fullName evidence="1">Uncharacterized protein</fullName>
    </submittedName>
</protein>
<gene>
    <name evidence="1" type="ORF">ACN38_g9139</name>
</gene>
<proteinExistence type="predicted"/>
<sequence>MICWMGVALEVQFTVRHTRPKEGELRNLLGQIEDYMDVMNLKYGVLTTYEETLFLRQTLVGGVWTLELSPVKRFLILIPVLILSL</sequence>
<dbReference type="Proteomes" id="UP000037696">
    <property type="component" value="Unassembled WGS sequence"/>
</dbReference>
<reference evidence="1 2" key="1">
    <citation type="submission" date="2015-08" db="EMBL/GenBank/DDBJ databases">
        <title>Genome sequencing of Penicillium nordicum.</title>
        <authorList>
            <person name="Nguyen H.D."/>
            <person name="Seifert K.A."/>
        </authorList>
    </citation>
    <scope>NUCLEOTIDE SEQUENCE [LARGE SCALE GENOMIC DNA]</scope>
    <source>
        <strain evidence="1 2">DAOMC 185683</strain>
    </source>
</reference>
<dbReference type="OrthoDB" id="3796275at2759"/>
<evidence type="ECO:0000313" key="2">
    <source>
        <dbReference type="Proteomes" id="UP000037696"/>
    </source>
</evidence>